<reference evidence="2" key="1">
    <citation type="journal article" date="2019" name="Int. J. Syst. Evol. Microbiol.">
        <title>The Global Catalogue of Microorganisms (GCM) 10K type strain sequencing project: providing services to taxonomists for standard genome sequencing and annotation.</title>
        <authorList>
            <consortium name="The Broad Institute Genomics Platform"/>
            <consortium name="The Broad Institute Genome Sequencing Center for Infectious Disease"/>
            <person name="Wu L."/>
            <person name="Ma J."/>
        </authorList>
    </citation>
    <scope>NUCLEOTIDE SEQUENCE [LARGE SCALE GENOMIC DNA]</scope>
    <source>
        <strain evidence="2">CCM 8897</strain>
    </source>
</reference>
<proteinExistence type="predicted"/>
<dbReference type="Pfam" id="PF06335">
    <property type="entry name" value="DUF1054"/>
    <property type="match status" value="1"/>
</dbReference>
<accession>A0ABW1UTF8</accession>
<organism evidence="1 2">
    <name type="scientific">Lapidilactobacillus achengensis</name>
    <dbReference type="NCBI Taxonomy" id="2486000"/>
    <lineage>
        <taxon>Bacteria</taxon>
        <taxon>Bacillati</taxon>
        <taxon>Bacillota</taxon>
        <taxon>Bacilli</taxon>
        <taxon>Lactobacillales</taxon>
        <taxon>Lactobacillaceae</taxon>
        <taxon>Lapidilactobacillus</taxon>
    </lineage>
</organism>
<dbReference type="Gene3D" id="3.30.930.20">
    <property type="entry name" value="Protein of unknown function DUF1054"/>
    <property type="match status" value="1"/>
</dbReference>
<dbReference type="InterPro" id="IPR009403">
    <property type="entry name" value="UPF0637"/>
</dbReference>
<dbReference type="RefSeq" id="WP_164511132.1">
    <property type="nucleotide sequence ID" value="NZ_JBHSSM010000029.1"/>
</dbReference>
<name>A0ABW1UTF8_9LACO</name>
<protein>
    <submittedName>
        <fullName evidence="1">DUF1054 family protein</fullName>
    </submittedName>
</protein>
<evidence type="ECO:0000313" key="2">
    <source>
        <dbReference type="Proteomes" id="UP001596310"/>
    </source>
</evidence>
<dbReference type="SUPFAM" id="SSF142913">
    <property type="entry name" value="YktB/PF0168-like"/>
    <property type="match status" value="1"/>
</dbReference>
<dbReference type="InterPro" id="IPR053707">
    <property type="entry name" value="UPF0637_domain_sf"/>
</dbReference>
<dbReference type="EMBL" id="JBHSSM010000029">
    <property type="protein sequence ID" value="MFC6316291.1"/>
    <property type="molecule type" value="Genomic_DNA"/>
</dbReference>
<dbReference type="Proteomes" id="UP001596310">
    <property type="component" value="Unassembled WGS sequence"/>
</dbReference>
<keyword evidence="2" id="KW-1185">Reference proteome</keyword>
<evidence type="ECO:0000313" key="1">
    <source>
        <dbReference type="EMBL" id="MFC6316291.1"/>
    </source>
</evidence>
<sequence length="204" mass="23263">MLSRASFTVFEEPTLPGRLQRIRAEVDPDFETLGGLILQQMQPQVAAPLYLHVAKHLRRHKNPPVDTWLAISTYQRGYKMLPHFEVGLWADRLFVTLDLLADMQQRAARSEWLMAHQPQLAELAVPQISTDHTSPNAQPLTPATLQAALDRYQQVKSGEFILGSWVLATDPRFAEPERIQQLILAQIQALTPLYRELMALECFK</sequence>
<comment type="caution">
    <text evidence="1">The sequence shown here is derived from an EMBL/GenBank/DDBJ whole genome shotgun (WGS) entry which is preliminary data.</text>
</comment>
<gene>
    <name evidence="1" type="ORF">ACFQHW_12030</name>
</gene>